<evidence type="ECO:0000313" key="3">
    <source>
        <dbReference type="EMBL" id="TQL70272.1"/>
    </source>
</evidence>
<dbReference type="Proteomes" id="UP000320209">
    <property type="component" value="Unassembled WGS sequence"/>
</dbReference>
<feature type="region of interest" description="Disordered" evidence="1">
    <location>
        <begin position="285"/>
        <end position="312"/>
    </location>
</feature>
<feature type="domain" description="Fido" evidence="2">
    <location>
        <begin position="133"/>
        <end position="260"/>
    </location>
</feature>
<dbReference type="InterPro" id="IPR036597">
    <property type="entry name" value="Fido-like_dom_sf"/>
</dbReference>
<evidence type="ECO:0000256" key="1">
    <source>
        <dbReference type="SAM" id="MobiDB-lite"/>
    </source>
</evidence>
<feature type="compositionally biased region" description="Polar residues" evidence="1">
    <location>
        <begin position="366"/>
        <end position="380"/>
    </location>
</feature>
<sequence length="392" mass="43243">MVTKRPRWAPDPETYAARKPSEEDAYRPVADREARTHDAQMRDTGVWWTEVDTTRLRPGDTESAWRRFRANLPELVWHAARLEGNGFTLPEVRSVLAGVTVGGHLTEEELQVRALGDAYGALRDLVGYGTFGVDKSTSDRLNRILARHEAPGAGRFRGEGALRRDRSDVLRARFTTLQEHLAETGDPLLQALIYFCSAARTRFYVAGNKRTALLMMTGILMSNGFDTIVIPSARGLELDHAVDTLVATDDATELMAFLVDCAGSRPDPVRSGPVETLPTELATAEAKENSFTEDRANNGSYVANPANGISITGGRANERSFLGDRANENSFIDDPAHERPFTTHPASERSSTGDPAHERSFADNAANENSLTENLANENSFAPRRGYTRRLR</sequence>
<accession>A0A543ACG9</accession>
<gene>
    <name evidence="3" type="ORF">FB381_4201</name>
</gene>
<comment type="caution">
    <text evidence="3">The sequence shown here is derived from an EMBL/GenBank/DDBJ whole genome shotgun (WGS) entry which is preliminary data.</text>
</comment>
<reference evidence="3 4" key="1">
    <citation type="submission" date="2019-06" db="EMBL/GenBank/DDBJ databases">
        <title>Sequencing the genomes of 1000 actinobacteria strains.</title>
        <authorList>
            <person name="Klenk H.-P."/>
        </authorList>
    </citation>
    <scope>NUCLEOTIDE SEQUENCE [LARGE SCALE GENOMIC DNA]</scope>
    <source>
        <strain evidence="3 4">DSM 25218</strain>
    </source>
</reference>
<proteinExistence type="predicted"/>
<feature type="compositionally biased region" description="Basic and acidic residues" evidence="1">
    <location>
        <begin position="19"/>
        <end position="38"/>
    </location>
</feature>
<dbReference type="AlphaFoldDB" id="A0A543ACG9"/>
<dbReference type="InterPro" id="IPR003812">
    <property type="entry name" value="Fido"/>
</dbReference>
<organism evidence="3 4">
    <name type="scientific">Nocardioides albertanoniae</name>
    <dbReference type="NCBI Taxonomy" id="1175486"/>
    <lineage>
        <taxon>Bacteria</taxon>
        <taxon>Bacillati</taxon>
        <taxon>Actinomycetota</taxon>
        <taxon>Actinomycetes</taxon>
        <taxon>Propionibacteriales</taxon>
        <taxon>Nocardioidaceae</taxon>
        <taxon>Nocardioides</taxon>
    </lineage>
</organism>
<dbReference type="RefSeq" id="WP_211352506.1">
    <property type="nucleotide sequence ID" value="NZ_VFOV01000001.1"/>
</dbReference>
<feature type="compositionally biased region" description="Polar residues" evidence="1">
    <location>
        <begin position="344"/>
        <end position="353"/>
    </location>
</feature>
<protein>
    <recommendedName>
        <fullName evidence="2">Fido domain-containing protein</fullName>
    </recommendedName>
</protein>
<dbReference type="Gene3D" id="1.10.3290.10">
    <property type="entry name" value="Fido-like domain"/>
    <property type="match status" value="1"/>
</dbReference>
<name>A0A543ACG9_9ACTN</name>
<evidence type="ECO:0000259" key="2">
    <source>
        <dbReference type="PROSITE" id="PS51459"/>
    </source>
</evidence>
<dbReference type="PROSITE" id="PS51459">
    <property type="entry name" value="FIDO"/>
    <property type="match status" value="1"/>
</dbReference>
<feature type="region of interest" description="Disordered" evidence="1">
    <location>
        <begin position="327"/>
        <end position="392"/>
    </location>
</feature>
<feature type="compositionally biased region" description="Basic and acidic residues" evidence="1">
    <location>
        <begin position="285"/>
        <end position="296"/>
    </location>
</feature>
<feature type="region of interest" description="Disordered" evidence="1">
    <location>
        <begin position="1"/>
        <end position="38"/>
    </location>
</feature>
<keyword evidence="4" id="KW-1185">Reference proteome</keyword>
<evidence type="ECO:0000313" key="4">
    <source>
        <dbReference type="Proteomes" id="UP000320209"/>
    </source>
</evidence>
<dbReference type="EMBL" id="VFOV01000001">
    <property type="protein sequence ID" value="TQL70272.1"/>
    <property type="molecule type" value="Genomic_DNA"/>
</dbReference>